<dbReference type="GO" id="GO:0009117">
    <property type="term" value="P:nucleotide metabolic process"/>
    <property type="evidence" value="ECO:0007669"/>
    <property type="project" value="UniProtKB-KW"/>
</dbReference>
<keyword evidence="6 10" id="KW-0460">Magnesium</keyword>
<comment type="caution">
    <text evidence="12">The sequence shown here is derived from an EMBL/GenBank/DDBJ whole genome shotgun (WGS) entry which is preliminary data.</text>
</comment>
<dbReference type="GO" id="GO:0036220">
    <property type="term" value="F:ITP diphosphatase activity"/>
    <property type="evidence" value="ECO:0007669"/>
    <property type="project" value="UniProtKB-UniRule"/>
</dbReference>
<keyword evidence="5 10" id="KW-0378">Hydrolase</keyword>
<dbReference type="GO" id="GO:0035870">
    <property type="term" value="F:dITP diphosphatase activity"/>
    <property type="evidence" value="ECO:0007669"/>
    <property type="project" value="UniProtKB-UniRule"/>
</dbReference>
<comment type="catalytic activity">
    <reaction evidence="10">
        <text>ITP + H2O = IMP + diphosphate + H(+)</text>
        <dbReference type="Rhea" id="RHEA:29399"/>
        <dbReference type="ChEBI" id="CHEBI:15377"/>
        <dbReference type="ChEBI" id="CHEBI:15378"/>
        <dbReference type="ChEBI" id="CHEBI:33019"/>
        <dbReference type="ChEBI" id="CHEBI:58053"/>
        <dbReference type="ChEBI" id="CHEBI:61402"/>
        <dbReference type="EC" id="3.6.1.66"/>
    </reaction>
</comment>
<feature type="binding site" evidence="10">
    <location>
        <begin position="159"/>
        <end position="162"/>
    </location>
    <ligand>
        <name>substrate</name>
    </ligand>
</feature>
<feature type="binding site" evidence="10">
    <location>
        <position position="79"/>
    </location>
    <ligand>
        <name>substrate</name>
    </ligand>
</feature>
<comment type="catalytic activity">
    <reaction evidence="8 10">
        <text>dITP + H2O = dIMP + diphosphate + H(+)</text>
        <dbReference type="Rhea" id="RHEA:28342"/>
        <dbReference type="ChEBI" id="CHEBI:15377"/>
        <dbReference type="ChEBI" id="CHEBI:15378"/>
        <dbReference type="ChEBI" id="CHEBI:33019"/>
        <dbReference type="ChEBI" id="CHEBI:61194"/>
        <dbReference type="ChEBI" id="CHEBI:61382"/>
        <dbReference type="EC" id="3.6.1.66"/>
    </reaction>
</comment>
<dbReference type="GO" id="GO:0017111">
    <property type="term" value="F:ribonucleoside triphosphate phosphatase activity"/>
    <property type="evidence" value="ECO:0007669"/>
    <property type="project" value="InterPro"/>
</dbReference>
<organism evidence="12 13">
    <name type="scientific">Spiroplasma platyhelix PALS-1</name>
    <dbReference type="NCBI Taxonomy" id="1276218"/>
    <lineage>
        <taxon>Bacteria</taxon>
        <taxon>Bacillati</taxon>
        <taxon>Mycoplasmatota</taxon>
        <taxon>Mollicutes</taxon>
        <taxon>Entomoplasmatales</taxon>
        <taxon>Spiroplasmataceae</taxon>
        <taxon>Spiroplasma</taxon>
    </lineage>
</organism>
<feature type="binding site" evidence="10">
    <location>
        <begin position="9"/>
        <end position="14"/>
    </location>
    <ligand>
        <name>substrate</name>
    </ligand>
</feature>
<evidence type="ECO:0000256" key="5">
    <source>
        <dbReference type="ARBA" id="ARBA00022801"/>
    </source>
</evidence>
<dbReference type="GO" id="GO:0000166">
    <property type="term" value="F:nucleotide binding"/>
    <property type="evidence" value="ECO:0007669"/>
    <property type="project" value="UniProtKB-KW"/>
</dbReference>
<dbReference type="EMBL" id="JAAVVK010000001">
    <property type="protein sequence ID" value="NKE38345.1"/>
    <property type="molecule type" value="Genomic_DNA"/>
</dbReference>
<feature type="active site" description="Proton acceptor" evidence="10">
    <location>
        <position position="78"/>
    </location>
</feature>
<evidence type="ECO:0000256" key="6">
    <source>
        <dbReference type="ARBA" id="ARBA00022842"/>
    </source>
</evidence>
<sequence length="205" mass="23172">MNKIIWFASSNSNKVLELENFFQPYGYKIKSLLDLDQPLNIIENGSSYEENALIKAKALSNYLINQKNDSDTIVIGDDTGLEIVALENFPGIFSERWKGDMSFYQAMEVILKKLENKKNRKAKMVTAIVCIDNKNKITKTFIGQLNGKIAAAISATQGFGYDSFFYLPNKKVTLSEISKAEKNEISHRGLALKQLLVYLNETQIN</sequence>
<dbReference type="RefSeq" id="WP_168104817.1">
    <property type="nucleotide sequence ID" value="NZ_CP051215.1"/>
</dbReference>
<evidence type="ECO:0000256" key="1">
    <source>
        <dbReference type="ARBA" id="ARBA00008023"/>
    </source>
</evidence>
<gene>
    <name evidence="12" type="primary">rdgB</name>
    <name evidence="12" type="ORF">HER12_01055</name>
</gene>
<comment type="similarity">
    <text evidence="1 10 11">Belongs to the HAM1 NTPase family.</text>
</comment>
<dbReference type="Proteomes" id="UP000584587">
    <property type="component" value="Unassembled WGS sequence"/>
</dbReference>
<evidence type="ECO:0000256" key="10">
    <source>
        <dbReference type="HAMAP-Rule" id="MF_01405"/>
    </source>
</evidence>
<dbReference type="Pfam" id="PF01725">
    <property type="entry name" value="Ham1p_like"/>
    <property type="match status" value="1"/>
</dbReference>
<feature type="binding site" evidence="10">
    <location>
        <begin position="187"/>
        <end position="188"/>
    </location>
    <ligand>
        <name>substrate</name>
    </ligand>
</feature>
<evidence type="ECO:0000256" key="7">
    <source>
        <dbReference type="ARBA" id="ARBA00023080"/>
    </source>
</evidence>
<dbReference type="GO" id="GO:0036222">
    <property type="term" value="F:XTP diphosphatase activity"/>
    <property type="evidence" value="ECO:0007669"/>
    <property type="project" value="UniProtKB-UniRule"/>
</dbReference>
<dbReference type="InterPro" id="IPR020922">
    <property type="entry name" value="dITP/XTP_pyrophosphatase"/>
</dbReference>
<proteinExistence type="inferred from homology"/>
<evidence type="ECO:0000256" key="8">
    <source>
        <dbReference type="ARBA" id="ARBA00051875"/>
    </source>
</evidence>
<keyword evidence="4 10" id="KW-0547">Nucleotide-binding</keyword>
<dbReference type="CDD" id="cd00515">
    <property type="entry name" value="HAM1"/>
    <property type="match status" value="1"/>
</dbReference>
<dbReference type="SUPFAM" id="SSF52972">
    <property type="entry name" value="ITPase-like"/>
    <property type="match status" value="1"/>
</dbReference>
<dbReference type="PANTHER" id="PTHR11067">
    <property type="entry name" value="INOSINE TRIPHOSPHATE PYROPHOSPHATASE/HAM1 PROTEIN"/>
    <property type="match status" value="1"/>
</dbReference>
<dbReference type="FunFam" id="3.90.950.10:FF:000001">
    <property type="entry name" value="dITP/XTP pyrophosphatase"/>
    <property type="match status" value="1"/>
</dbReference>
<dbReference type="NCBIfam" id="TIGR00042">
    <property type="entry name" value="RdgB/HAM1 family non-canonical purine NTP pyrophosphatase"/>
    <property type="match status" value="1"/>
</dbReference>
<comment type="function">
    <text evidence="10">Pyrophosphatase that catalyzes the hydrolysis of nucleoside triphosphates to their monophosphate derivatives, with a high preference for the non-canonical purine nucleotides XTP (xanthosine triphosphate), dITP (deoxyinosine triphosphate) and ITP. Seems to function as a house-cleaning enzyme that removes non-canonical purine nucleotides from the nucleotide pool, thus preventing their incorporation into DNA/RNA and avoiding chromosomal lesions.</text>
</comment>
<reference evidence="12 13" key="1">
    <citation type="submission" date="2020-04" db="EMBL/GenBank/DDBJ databases">
        <title>Complete genome sequence of Spiroplasma platyhelix ATCC 51748, an insect isolate.</title>
        <authorList>
            <person name="Green E.A."/>
            <person name="Klassen J.L."/>
        </authorList>
    </citation>
    <scope>NUCLEOTIDE SEQUENCE [LARGE SCALE GENOMIC DNA]</scope>
    <source>
        <strain evidence="12 13">PALS-1</strain>
    </source>
</reference>
<name>A0A846TS66_9MOLU</name>
<evidence type="ECO:0000313" key="13">
    <source>
        <dbReference type="Proteomes" id="UP000584587"/>
    </source>
</evidence>
<keyword evidence="7 10" id="KW-0546">Nucleotide metabolism</keyword>
<evidence type="ECO:0000313" key="12">
    <source>
        <dbReference type="EMBL" id="NKE38345.1"/>
    </source>
</evidence>
<comment type="catalytic activity">
    <reaction evidence="9 10">
        <text>XTP + H2O = XMP + diphosphate + H(+)</text>
        <dbReference type="Rhea" id="RHEA:28610"/>
        <dbReference type="ChEBI" id="CHEBI:15377"/>
        <dbReference type="ChEBI" id="CHEBI:15378"/>
        <dbReference type="ChEBI" id="CHEBI:33019"/>
        <dbReference type="ChEBI" id="CHEBI:57464"/>
        <dbReference type="ChEBI" id="CHEBI:61314"/>
        <dbReference type="EC" id="3.6.1.66"/>
    </reaction>
</comment>
<comment type="cofactor">
    <cofactor evidence="10">
        <name>Mg(2+)</name>
        <dbReference type="ChEBI" id="CHEBI:18420"/>
    </cofactor>
    <text evidence="10">Binds 1 Mg(2+) ion per subunit.</text>
</comment>
<feature type="binding site" evidence="10">
    <location>
        <position position="78"/>
    </location>
    <ligand>
        <name>Mg(2+)</name>
        <dbReference type="ChEBI" id="CHEBI:18420"/>
    </ligand>
</feature>
<evidence type="ECO:0000256" key="4">
    <source>
        <dbReference type="ARBA" id="ARBA00022741"/>
    </source>
</evidence>
<dbReference type="PANTHER" id="PTHR11067:SF9">
    <property type="entry name" value="INOSINE TRIPHOSPHATE PYROPHOSPHATASE"/>
    <property type="match status" value="1"/>
</dbReference>
<dbReference type="AlphaFoldDB" id="A0A846TS66"/>
<evidence type="ECO:0000256" key="3">
    <source>
        <dbReference type="ARBA" id="ARBA00022723"/>
    </source>
</evidence>
<evidence type="ECO:0000256" key="2">
    <source>
        <dbReference type="ARBA" id="ARBA00011738"/>
    </source>
</evidence>
<dbReference type="EC" id="3.6.1.66" evidence="10"/>
<dbReference type="GO" id="GO:0046872">
    <property type="term" value="F:metal ion binding"/>
    <property type="evidence" value="ECO:0007669"/>
    <property type="project" value="UniProtKB-KW"/>
</dbReference>
<feature type="binding site" evidence="10">
    <location>
        <position position="182"/>
    </location>
    <ligand>
        <name>substrate</name>
    </ligand>
</feature>
<evidence type="ECO:0000256" key="11">
    <source>
        <dbReference type="RuleBase" id="RU003781"/>
    </source>
</evidence>
<accession>A0A846TS66</accession>
<comment type="subunit">
    <text evidence="2 10">Homodimer.</text>
</comment>
<comment type="caution">
    <text evidence="10">Lacks conserved residue(s) required for the propagation of feature annotation.</text>
</comment>
<dbReference type="InterPro" id="IPR029001">
    <property type="entry name" value="ITPase-like_fam"/>
</dbReference>
<dbReference type="GO" id="GO:0009146">
    <property type="term" value="P:purine nucleoside triphosphate catabolic process"/>
    <property type="evidence" value="ECO:0007669"/>
    <property type="project" value="UniProtKB-UniRule"/>
</dbReference>
<dbReference type="Gene3D" id="3.90.950.10">
    <property type="match status" value="1"/>
</dbReference>
<dbReference type="GO" id="GO:0005829">
    <property type="term" value="C:cytosol"/>
    <property type="evidence" value="ECO:0007669"/>
    <property type="project" value="TreeGrafter"/>
</dbReference>
<evidence type="ECO:0000256" key="9">
    <source>
        <dbReference type="ARBA" id="ARBA00052017"/>
    </source>
</evidence>
<keyword evidence="13" id="KW-1185">Reference proteome</keyword>
<dbReference type="InterPro" id="IPR002637">
    <property type="entry name" value="RdgB/HAM1"/>
</dbReference>
<protein>
    <recommendedName>
        <fullName evidence="10">dITP/XTP pyrophosphatase</fullName>
        <ecNumber evidence="10">3.6.1.66</ecNumber>
    </recommendedName>
    <alternativeName>
        <fullName evidence="10">Non-canonical purine NTP pyrophosphatase</fullName>
    </alternativeName>
    <alternativeName>
        <fullName evidence="10">Non-standard purine NTP pyrophosphatase</fullName>
    </alternativeName>
    <alternativeName>
        <fullName evidence="10">Nucleoside-triphosphate diphosphatase</fullName>
    </alternativeName>
    <alternativeName>
        <fullName evidence="10">Nucleoside-triphosphate pyrophosphatase</fullName>
        <shortName evidence="10">NTPase</shortName>
    </alternativeName>
</protein>
<keyword evidence="3 10" id="KW-0479">Metal-binding</keyword>
<dbReference type="HAMAP" id="MF_01405">
    <property type="entry name" value="Non_canon_purine_NTPase"/>
    <property type="match status" value="1"/>
</dbReference>